<dbReference type="InterPro" id="IPR025395">
    <property type="entry name" value="Phage_tail_terminator-like"/>
</dbReference>
<protein>
    <recommendedName>
        <fullName evidence="3">DUF3168 domain-containing protein</fullName>
    </recommendedName>
</protein>
<comment type="caution">
    <text evidence="1">The sequence shown here is derived from an EMBL/GenBank/DDBJ whole genome shotgun (WGS) entry which is preliminary data.</text>
</comment>
<evidence type="ECO:0000313" key="1">
    <source>
        <dbReference type="EMBL" id="MZR30901.1"/>
    </source>
</evidence>
<dbReference type="RefSeq" id="WP_161315442.1">
    <property type="nucleotide sequence ID" value="NZ_WTUW01000002.1"/>
</dbReference>
<evidence type="ECO:0008006" key="3">
    <source>
        <dbReference type="Google" id="ProtNLM"/>
    </source>
</evidence>
<dbReference type="Pfam" id="PF13554">
    <property type="entry name" value="Phage_tail_terminator_5"/>
    <property type="match status" value="1"/>
</dbReference>
<evidence type="ECO:0000313" key="2">
    <source>
        <dbReference type="Proteomes" id="UP000476030"/>
    </source>
</evidence>
<organism evidence="1 2">
    <name type="scientific">Sneathiella litorea</name>
    <dbReference type="NCBI Taxonomy" id="2606216"/>
    <lineage>
        <taxon>Bacteria</taxon>
        <taxon>Pseudomonadati</taxon>
        <taxon>Pseudomonadota</taxon>
        <taxon>Alphaproteobacteria</taxon>
        <taxon>Sneathiellales</taxon>
        <taxon>Sneathiellaceae</taxon>
        <taxon>Sneathiella</taxon>
    </lineage>
</organism>
<keyword evidence="2" id="KW-1185">Reference proteome</keyword>
<sequence length="129" mass="14155">MSYRKIQAALDARLQAYESDDVAFPGAPYYPAHGTAYLEVQFLPAPAEGIFLGVSAVELHTGEYRITVHDADMTAAQSRIDALRAHFDKGRVLTFDSLDVYLDGASLGANEGNLKKVALPLSISWRSYF</sequence>
<dbReference type="AlphaFoldDB" id="A0A6L8W716"/>
<gene>
    <name evidence="1" type="ORF">GQE98_09675</name>
</gene>
<accession>A0A6L8W716</accession>
<proteinExistence type="predicted"/>
<name>A0A6L8W716_9PROT</name>
<dbReference type="Proteomes" id="UP000476030">
    <property type="component" value="Unassembled WGS sequence"/>
</dbReference>
<reference evidence="1 2" key="1">
    <citation type="submission" date="2019-12" db="EMBL/GenBank/DDBJ databases">
        <title>Snethiella sp. nov. sp. isolated from sea sand.</title>
        <authorList>
            <person name="Kim J."/>
            <person name="Jeong S.E."/>
            <person name="Jung H.S."/>
            <person name="Jeon C.O."/>
        </authorList>
    </citation>
    <scope>NUCLEOTIDE SEQUENCE [LARGE SCALE GENOMIC DNA]</scope>
    <source>
        <strain evidence="1 2">DP05</strain>
    </source>
</reference>
<dbReference type="EMBL" id="WTUW01000002">
    <property type="protein sequence ID" value="MZR30901.1"/>
    <property type="molecule type" value="Genomic_DNA"/>
</dbReference>
<dbReference type="Gene3D" id="3.30.2000.20">
    <property type="match status" value="1"/>
</dbReference>